<dbReference type="InterPro" id="IPR019301">
    <property type="entry name" value="Flagellar_prot_FlgJ_N"/>
</dbReference>
<evidence type="ECO:0000259" key="2">
    <source>
        <dbReference type="Pfam" id="PF10135"/>
    </source>
</evidence>
<dbReference type="EMBL" id="BSOJ01000017">
    <property type="protein sequence ID" value="GLR26731.1"/>
    <property type="molecule type" value="Genomic_DNA"/>
</dbReference>
<feature type="compositionally biased region" description="Polar residues" evidence="1">
    <location>
        <begin position="126"/>
        <end position="136"/>
    </location>
</feature>
<evidence type="ECO:0000313" key="4">
    <source>
        <dbReference type="Proteomes" id="UP001156664"/>
    </source>
</evidence>
<dbReference type="Pfam" id="PF10135">
    <property type="entry name" value="Rod-binding"/>
    <property type="match status" value="1"/>
</dbReference>
<reference evidence="4" key="1">
    <citation type="journal article" date="2019" name="Int. J. Syst. Evol. Microbiol.">
        <title>The Global Catalogue of Microorganisms (GCM) 10K type strain sequencing project: providing services to taxonomists for standard genome sequencing and annotation.</title>
        <authorList>
            <consortium name="The Broad Institute Genomics Platform"/>
            <consortium name="The Broad Institute Genome Sequencing Center for Infectious Disease"/>
            <person name="Wu L."/>
            <person name="Ma J."/>
        </authorList>
    </citation>
    <scope>NUCLEOTIDE SEQUENCE [LARGE SCALE GENOMIC DNA]</scope>
    <source>
        <strain evidence="4">NBRC 105857</strain>
    </source>
</reference>
<dbReference type="Proteomes" id="UP001156664">
    <property type="component" value="Unassembled WGS sequence"/>
</dbReference>
<feature type="region of interest" description="Disordered" evidence="1">
    <location>
        <begin position="113"/>
        <end position="136"/>
    </location>
</feature>
<name>A0ABQ5YS62_9BURK</name>
<dbReference type="RefSeq" id="WP_284281383.1">
    <property type="nucleotide sequence ID" value="NZ_BSOJ01000017.1"/>
</dbReference>
<evidence type="ECO:0000256" key="1">
    <source>
        <dbReference type="SAM" id="MobiDB-lite"/>
    </source>
</evidence>
<organism evidence="3 4">
    <name type="scientific">Limnobacter litoralis</name>
    <dbReference type="NCBI Taxonomy" id="481366"/>
    <lineage>
        <taxon>Bacteria</taxon>
        <taxon>Pseudomonadati</taxon>
        <taxon>Pseudomonadota</taxon>
        <taxon>Betaproteobacteria</taxon>
        <taxon>Burkholderiales</taxon>
        <taxon>Burkholderiaceae</taxon>
        <taxon>Limnobacter</taxon>
    </lineage>
</organism>
<gene>
    <name evidence="3" type="ORF">GCM10007875_18210</name>
</gene>
<proteinExistence type="predicted"/>
<evidence type="ECO:0000313" key="3">
    <source>
        <dbReference type="EMBL" id="GLR26731.1"/>
    </source>
</evidence>
<keyword evidence="4" id="KW-1185">Reference proteome</keyword>
<protein>
    <recommendedName>
        <fullName evidence="2">Flagellar protein FlgJ N-terminal domain-containing protein</fullName>
    </recommendedName>
</protein>
<sequence>MVNPLGINPGNVSGSIDSSFDSRALNNLKNETKAQKGSKEFNDAIDKASVQFESVFLQWALKSMRQATPDGGLLGDNTSKQYQAMFDQQIVQSISGKGLGLAGEIARQLRQETAAPTAHAPLTPFDQASTLRKFSR</sequence>
<comment type="caution">
    <text evidence="3">The sequence shown here is derived from an EMBL/GenBank/DDBJ whole genome shotgun (WGS) entry which is preliminary data.</text>
</comment>
<feature type="compositionally biased region" description="Low complexity" evidence="1">
    <location>
        <begin position="113"/>
        <end position="124"/>
    </location>
</feature>
<accession>A0ABQ5YS62</accession>
<feature type="domain" description="Flagellar protein FlgJ N-terminal" evidence="2">
    <location>
        <begin position="62"/>
        <end position="108"/>
    </location>
</feature>